<gene>
    <name evidence="1" type="ORF">S03H2_18143</name>
</gene>
<name>X1EVC8_9ZZZZ</name>
<proteinExistence type="predicted"/>
<dbReference type="EMBL" id="BARU01009397">
    <property type="protein sequence ID" value="GAH36502.1"/>
    <property type="molecule type" value="Genomic_DNA"/>
</dbReference>
<sequence length="92" mass="10608">MAKFLEVSFGDNDFGLPVEEALKRLWKYVDGNNNGPGRKNEHFSGKSTPQIFERLYEVGALTTLLERLYCLEKLAFDAEFLTRGLYWADEKV</sequence>
<protein>
    <submittedName>
        <fullName evidence="1">Uncharacterized protein</fullName>
    </submittedName>
</protein>
<organism evidence="1">
    <name type="scientific">marine sediment metagenome</name>
    <dbReference type="NCBI Taxonomy" id="412755"/>
    <lineage>
        <taxon>unclassified sequences</taxon>
        <taxon>metagenomes</taxon>
        <taxon>ecological metagenomes</taxon>
    </lineage>
</organism>
<evidence type="ECO:0000313" key="1">
    <source>
        <dbReference type="EMBL" id="GAH36502.1"/>
    </source>
</evidence>
<accession>X1EVC8</accession>
<comment type="caution">
    <text evidence="1">The sequence shown here is derived from an EMBL/GenBank/DDBJ whole genome shotgun (WGS) entry which is preliminary data.</text>
</comment>
<dbReference type="AlphaFoldDB" id="X1EVC8"/>
<feature type="non-terminal residue" evidence="1">
    <location>
        <position position="92"/>
    </location>
</feature>
<reference evidence="1" key="1">
    <citation type="journal article" date="2014" name="Front. Microbiol.">
        <title>High frequency of phylogenetically diverse reductive dehalogenase-homologous genes in deep subseafloor sedimentary metagenomes.</title>
        <authorList>
            <person name="Kawai M."/>
            <person name="Futagami T."/>
            <person name="Toyoda A."/>
            <person name="Takaki Y."/>
            <person name="Nishi S."/>
            <person name="Hori S."/>
            <person name="Arai W."/>
            <person name="Tsubouchi T."/>
            <person name="Morono Y."/>
            <person name="Uchiyama I."/>
            <person name="Ito T."/>
            <person name="Fujiyama A."/>
            <person name="Inagaki F."/>
            <person name="Takami H."/>
        </authorList>
    </citation>
    <scope>NUCLEOTIDE SEQUENCE</scope>
    <source>
        <strain evidence="1">Expedition CK06-06</strain>
    </source>
</reference>